<name>A0A1B0CAI1_LUTLO</name>
<dbReference type="EMBL" id="AJWK01003820">
    <property type="status" value="NOT_ANNOTATED_CDS"/>
    <property type="molecule type" value="Genomic_DNA"/>
</dbReference>
<evidence type="ECO:0000313" key="1">
    <source>
        <dbReference type="EnsemblMetazoa" id="LLOJ000956-PA"/>
    </source>
</evidence>
<proteinExistence type="predicted"/>
<dbReference type="VEuPathDB" id="VectorBase:LLOJ000956"/>
<organism evidence="1 2">
    <name type="scientific">Lutzomyia longipalpis</name>
    <name type="common">Sand fly</name>
    <dbReference type="NCBI Taxonomy" id="7200"/>
    <lineage>
        <taxon>Eukaryota</taxon>
        <taxon>Metazoa</taxon>
        <taxon>Ecdysozoa</taxon>
        <taxon>Arthropoda</taxon>
        <taxon>Hexapoda</taxon>
        <taxon>Insecta</taxon>
        <taxon>Pterygota</taxon>
        <taxon>Neoptera</taxon>
        <taxon>Endopterygota</taxon>
        <taxon>Diptera</taxon>
        <taxon>Nematocera</taxon>
        <taxon>Psychodoidea</taxon>
        <taxon>Psychodidae</taxon>
        <taxon>Lutzomyia</taxon>
        <taxon>Lutzomyia</taxon>
    </lineage>
</organism>
<dbReference type="AlphaFoldDB" id="A0A1B0CAI1"/>
<dbReference type="EnsemblMetazoa" id="LLOJ000956-RA">
    <property type="protein sequence ID" value="LLOJ000956-PA"/>
    <property type="gene ID" value="LLOJ000956"/>
</dbReference>
<dbReference type="Proteomes" id="UP000092461">
    <property type="component" value="Unassembled WGS sequence"/>
</dbReference>
<dbReference type="VEuPathDB" id="VectorBase:LLONM1_009516"/>
<reference evidence="1" key="1">
    <citation type="submission" date="2020-05" db="UniProtKB">
        <authorList>
            <consortium name="EnsemblMetazoa"/>
        </authorList>
    </citation>
    <scope>IDENTIFICATION</scope>
    <source>
        <strain evidence="1">Jacobina</strain>
    </source>
</reference>
<accession>A0A1B0CAI1</accession>
<keyword evidence="2" id="KW-1185">Reference proteome</keyword>
<protein>
    <submittedName>
        <fullName evidence="1">Uncharacterized protein</fullName>
    </submittedName>
</protein>
<sequence>MAILQFFNNKPNEEHLFRTMKALARFVTVSPDVPQLVQMIGPNPSTFKGTSERI</sequence>
<evidence type="ECO:0000313" key="2">
    <source>
        <dbReference type="Proteomes" id="UP000092461"/>
    </source>
</evidence>